<evidence type="ECO:0000313" key="3">
    <source>
        <dbReference type="Proteomes" id="UP000677244"/>
    </source>
</evidence>
<dbReference type="Proteomes" id="UP000677244">
    <property type="component" value="Unassembled WGS sequence"/>
</dbReference>
<protein>
    <submittedName>
        <fullName evidence="2">Helix-turn-helix domain-containing protein</fullName>
    </submittedName>
</protein>
<dbReference type="SUPFAM" id="SSF46955">
    <property type="entry name" value="Putative DNA-binding domain"/>
    <property type="match status" value="1"/>
</dbReference>
<dbReference type="Pfam" id="PF12728">
    <property type="entry name" value="HTH_17"/>
    <property type="match status" value="1"/>
</dbReference>
<gene>
    <name evidence="2" type="ORF">J7I42_17275</name>
</gene>
<evidence type="ECO:0000259" key="1">
    <source>
        <dbReference type="Pfam" id="PF12728"/>
    </source>
</evidence>
<sequence length="115" mass="13057">MNNVHSLYPSGIRPVNRDQLVTLADLEAFKTSLLVTIRQILTENKGQTTKWLKSYQVKKLLGVSTGTLQNLRNNGTLPYSKIGGTIYYSSDEINKLLQEKDNFHRTISMDSRQAK</sequence>
<dbReference type="PANTHER" id="PTHR34585:SF22">
    <property type="entry name" value="HELIX-TURN-HELIX DOMAIN-CONTAINING PROTEIN"/>
    <property type="match status" value="1"/>
</dbReference>
<reference evidence="2 3" key="1">
    <citation type="submission" date="2021-03" db="EMBL/GenBank/DDBJ databases">
        <title>Assistant Professor.</title>
        <authorList>
            <person name="Huq M.A."/>
        </authorList>
    </citation>
    <scope>NUCLEOTIDE SEQUENCE [LARGE SCALE GENOMIC DNA]</scope>
    <source>
        <strain evidence="2 3">MAH-29</strain>
    </source>
</reference>
<dbReference type="RefSeq" id="WP_209140092.1">
    <property type="nucleotide sequence ID" value="NZ_JAGHKO010000004.1"/>
</dbReference>
<dbReference type="InterPro" id="IPR041657">
    <property type="entry name" value="HTH_17"/>
</dbReference>
<comment type="caution">
    <text evidence="2">The sequence shown here is derived from an EMBL/GenBank/DDBJ whole genome shotgun (WGS) entry which is preliminary data.</text>
</comment>
<dbReference type="PANTHER" id="PTHR34585">
    <property type="match status" value="1"/>
</dbReference>
<proteinExistence type="predicted"/>
<name>A0ABS3YVS3_9BACT</name>
<evidence type="ECO:0000313" key="2">
    <source>
        <dbReference type="EMBL" id="MBO9202039.1"/>
    </source>
</evidence>
<accession>A0ABS3YVS3</accession>
<organism evidence="2 3">
    <name type="scientific">Niastella soli</name>
    <dbReference type="NCBI Taxonomy" id="2821487"/>
    <lineage>
        <taxon>Bacteria</taxon>
        <taxon>Pseudomonadati</taxon>
        <taxon>Bacteroidota</taxon>
        <taxon>Chitinophagia</taxon>
        <taxon>Chitinophagales</taxon>
        <taxon>Chitinophagaceae</taxon>
        <taxon>Niastella</taxon>
    </lineage>
</organism>
<keyword evidence="3" id="KW-1185">Reference proteome</keyword>
<feature type="domain" description="Helix-turn-helix" evidence="1">
    <location>
        <begin position="51"/>
        <end position="100"/>
    </location>
</feature>
<dbReference type="EMBL" id="JAGHKO010000004">
    <property type="protein sequence ID" value="MBO9202039.1"/>
    <property type="molecule type" value="Genomic_DNA"/>
</dbReference>
<dbReference type="InterPro" id="IPR009061">
    <property type="entry name" value="DNA-bd_dom_put_sf"/>
</dbReference>